<feature type="short sequence motif" description="Histidine triad motif" evidence="2 3">
    <location>
        <begin position="125"/>
        <end position="129"/>
    </location>
</feature>
<dbReference type="Pfam" id="PF01230">
    <property type="entry name" value="HIT"/>
    <property type="match status" value="1"/>
</dbReference>
<sequence>MSEQPDPSCPFCAIASSYAPYPPTSPPPATSPHLSPTVTSPQTHLILSTPHVVSFLDILPLAPAHLLLCPRAHRPKLTDVAGDEAAEMGRYLPVLSRAVVEVLGEGTDWNVVQNNGVGAGQVVGHVHFHVIPRRSASSGEGWGGSGSEGEGRFAKSFAMFGKGAREELDDDEGREMAARLREAVAEVLRRDNSKL</sequence>
<dbReference type="Proteomes" id="UP001187682">
    <property type="component" value="Unassembled WGS sequence"/>
</dbReference>
<dbReference type="InterPro" id="IPR011146">
    <property type="entry name" value="HIT-like"/>
</dbReference>
<dbReference type="InterPro" id="IPR001310">
    <property type="entry name" value="Histidine_triad_HIT"/>
</dbReference>
<dbReference type="InterPro" id="IPR036265">
    <property type="entry name" value="HIT-like_sf"/>
</dbReference>
<accession>A0AAE8SWV8</accession>
<dbReference type="InterPro" id="IPR019808">
    <property type="entry name" value="Histidine_triad_CS"/>
</dbReference>
<comment type="caution">
    <text evidence="5">The sequence shown here is derived from an EMBL/GenBank/DDBJ whole genome shotgun (WGS) entry which is preliminary data.</text>
</comment>
<dbReference type="PROSITE" id="PS51084">
    <property type="entry name" value="HIT_2"/>
    <property type="match status" value="1"/>
</dbReference>
<evidence type="ECO:0000256" key="1">
    <source>
        <dbReference type="PIRSR" id="PIRSR601310-1"/>
    </source>
</evidence>
<keyword evidence="6" id="KW-1185">Reference proteome</keyword>
<dbReference type="GO" id="GO:0003824">
    <property type="term" value="F:catalytic activity"/>
    <property type="evidence" value="ECO:0007669"/>
    <property type="project" value="InterPro"/>
</dbReference>
<evidence type="ECO:0000256" key="2">
    <source>
        <dbReference type="PIRSR" id="PIRSR601310-3"/>
    </source>
</evidence>
<name>A0AAE8SWV8_9PEZI</name>
<dbReference type="PANTHER" id="PTHR46648:SF2">
    <property type="entry name" value="HIT DOMAIN-CONTAINING PROTEIN"/>
    <property type="match status" value="1"/>
</dbReference>
<dbReference type="AlphaFoldDB" id="A0AAE8SWV8"/>
<organism evidence="5 6">
    <name type="scientific">Cephalotrichum gorgonifer</name>
    <dbReference type="NCBI Taxonomy" id="2041049"/>
    <lineage>
        <taxon>Eukaryota</taxon>
        <taxon>Fungi</taxon>
        <taxon>Dikarya</taxon>
        <taxon>Ascomycota</taxon>
        <taxon>Pezizomycotina</taxon>
        <taxon>Sordariomycetes</taxon>
        <taxon>Hypocreomycetidae</taxon>
        <taxon>Microascales</taxon>
        <taxon>Microascaceae</taxon>
        <taxon>Cephalotrichum</taxon>
    </lineage>
</organism>
<reference evidence="5" key="1">
    <citation type="submission" date="2018-03" db="EMBL/GenBank/DDBJ databases">
        <authorList>
            <person name="Guldener U."/>
        </authorList>
    </citation>
    <scope>NUCLEOTIDE SEQUENCE</scope>
</reference>
<evidence type="ECO:0000259" key="4">
    <source>
        <dbReference type="PROSITE" id="PS51084"/>
    </source>
</evidence>
<dbReference type="PRINTS" id="PR00332">
    <property type="entry name" value="HISTRIAD"/>
</dbReference>
<dbReference type="EMBL" id="ONZQ02000009">
    <property type="protein sequence ID" value="SPO04049.1"/>
    <property type="molecule type" value="Genomic_DNA"/>
</dbReference>
<gene>
    <name evidence="5" type="ORF">DNG_06732</name>
</gene>
<feature type="active site" description="Tele-AMP-histidine intermediate" evidence="1">
    <location>
        <position position="127"/>
    </location>
</feature>
<dbReference type="Gene3D" id="3.30.428.10">
    <property type="entry name" value="HIT-like"/>
    <property type="match status" value="1"/>
</dbReference>
<evidence type="ECO:0000313" key="6">
    <source>
        <dbReference type="Proteomes" id="UP001187682"/>
    </source>
</evidence>
<proteinExistence type="predicted"/>
<dbReference type="PANTHER" id="PTHR46648">
    <property type="entry name" value="HIT FAMILY PROTEIN 1"/>
    <property type="match status" value="1"/>
</dbReference>
<evidence type="ECO:0000313" key="5">
    <source>
        <dbReference type="EMBL" id="SPO04049.1"/>
    </source>
</evidence>
<evidence type="ECO:0000256" key="3">
    <source>
        <dbReference type="PROSITE-ProRule" id="PRU00464"/>
    </source>
</evidence>
<dbReference type="PROSITE" id="PS00892">
    <property type="entry name" value="HIT_1"/>
    <property type="match status" value="1"/>
</dbReference>
<feature type="domain" description="HIT" evidence="4">
    <location>
        <begin position="33"/>
        <end position="142"/>
    </location>
</feature>
<dbReference type="GO" id="GO:0009117">
    <property type="term" value="P:nucleotide metabolic process"/>
    <property type="evidence" value="ECO:0007669"/>
    <property type="project" value="TreeGrafter"/>
</dbReference>
<dbReference type="SUPFAM" id="SSF54197">
    <property type="entry name" value="HIT-like"/>
    <property type="match status" value="1"/>
</dbReference>
<protein>
    <submittedName>
        <fullName evidence="5">Related to histidine triad protein</fullName>
    </submittedName>
</protein>